<feature type="region of interest" description="Disordered" evidence="1">
    <location>
        <begin position="784"/>
        <end position="834"/>
    </location>
</feature>
<feature type="compositionally biased region" description="Acidic residues" evidence="1">
    <location>
        <begin position="316"/>
        <end position="341"/>
    </location>
</feature>
<feature type="compositionally biased region" description="Low complexity" evidence="1">
    <location>
        <begin position="1076"/>
        <end position="1086"/>
    </location>
</feature>
<accession>A0A835Y7D3</accession>
<feature type="compositionally biased region" description="Gly residues" evidence="1">
    <location>
        <begin position="1002"/>
        <end position="1015"/>
    </location>
</feature>
<evidence type="ECO:0000313" key="3">
    <source>
        <dbReference type="Proteomes" id="UP000612055"/>
    </source>
</evidence>
<feature type="region of interest" description="Disordered" evidence="1">
    <location>
        <begin position="315"/>
        <end position="342"/>
    </location>
</feature>
<organism evidence="2 3">
    <name type="scientific">Edaphochlamys debaryana</name>
    <dbReference type="NCBI Taxonomy" id="47281"/>
    <lineage>
        <taxon>Eukaryota</taxon>
        <taxon>Viridiplantae</taxon>
        <taxon>Chlorophyta</taxon>
        <taxon>core chlorophytes</taxon>
        <taxon>Chlorophyceae</taxon>
        <taxon>CS clade</taxon>
        <taxon>Chlamydomonadales</taxon>
        <taxon>Chlamydomonadales incertae sedis</taxon>
        <taxon>Edaphochlamys</taxon>
    </lineage>
</organism>
<evidence type="ECO:0000313" key="2">
    <source>
        <dbReference type="EMBL" id="KAG2493775.1"/>
    </source>
</evidence>
<feature type="compositionally biased region" description="Basic residues" evidence="1">
    <location>
        <begin position="215"/>
        <end position="228"/>
    </location>
</feature>
<reference evidence="2" key="1">
    <citation type="journal article" date="2020" name="bioRxiv">
        <title>Comparative genomics of Chlamydomonas.</title>
        <authorList>
            <person name="Craig R.J."/>
            <person name="Hasan A.R."/>
            <person name="Ness R.W."/>
            <person name="Keightley P.D."/>
        </authorList>
    </citation>
    <scope>NUCLEOTIDE SEQUENCE</scope>
    <source>
        <strain evidence="2">CCAP 11/70</strain>
    </source>
</reference>
<comment type="caution">
    <text evidence="2">The sequence shown here is derived from an EMBL/GenBank/DDBJ whole genome shotgun (WGS) entry which is preliminary data.</text>
</comment>
<dbReference type="EMBL" id="JAEHOE010000035">
    <property type="protein sequence ID" value="KAG2493775.1"/>
    <property type="molecule type" value="Genomic_DNA"/>
</dbReference>
<feature type="region of interest" description="Disordered" evidence="1">
    <location>
        <begin position="876"/>
        <end position="956"/>
    </location>
</feature>
<dbReference type="AlphaFoldDB" id="A0A835Y7D3"/>
<feature type="region of interest" description="Disordered" evidence="1">
    <location>
        <begin position="207"/>
        <end position="241"/>
    </location>
</feature>
<feature type="region of interest" description="Disordered" evidence="1">
    <location>
        <begin position="615"/>
        <end position="658"/>
    </location>
</feature>
<proteinExistence type="predicted"/>
<protein>
    <submittedName>
        <fullName evidence="2">Uncharacterized protein</fullName>
    </submittedName>
</protein>
<feature type="region of interest" description="Disordered" evidence="1">
    <location>
        <begin position="981"/>
        <end position="1104"/>
    </location>
</feature>
<gene>
    <name evidence="2" type="ORF">HYH03_007995</name>
</gene>
<feature type="compositionally biased region" description="Acidic residues" evidence="1">
    <location>
        <begin position="1035"/>
        <end position="1044"/>
    </location>
</feature>
<evidence type="ECO:0000256" key="1">
    <source>
        <dbReference type="SAM" id="MobiDB-lite"/>
    </source>
</evidence>
<dbReference type="Proteomes" id="UP000612055">
    <property type="component" value="Unassembled WGS sequence"/>
</dbReference>
<name>A0A835Y7D3_9CHLO</name>
<sequence>MELIVGVGEHFSSRFGNHAGKMLAHVFGPLCDFISQQLPIDLFPDVESKTRIGAKLALMGYLDGYMHGTLGMLVTCSRARAVQSLVGKYGWRKTSETRLRYRAWVTLHSGGEAPPAVLRDPSKIAKRNQDVRYTLFICDGRPKYRGDRSPLLAAQSCIPSDCGRDRGHRMGFLLLSLLLQAIAESPLTKHLEPGVVVAILHELDGNEPAPSHITVKPKPKPKPKRKSKAAQPSAHDDTPAAEPMVVTVTPAAKAAVAAVLRAVAHGMKPALELLDAWQEAAAAAAVGAGLRGPNDAPVLMPPDLLTWLQANVQEREDVEEAEEAEVAEEEEAQEEEAQEEEVQLRLLLQEEAMRVALGALEPTSSAGAATCSLPAALTGGLLQSSGAPSQPPPASDTVASPALDVAVDCRIASGAAPSAQFGHLVWMEEQEAAAAAAAAEPWAGGGGLAAGAAAQQSLPSSAGCPLMRPVAASAASLATLEAGPGQPAACLTRQPTYPHGPALNTSAATVSPVEAARAHLRAALHAYCSTVFAAARSGVHVDVPPAPGSLDGYLLFEHDLIRRVTATALASATVVSPTAAAPAAAVAATLAAGPAGVADLTYATAVDGPAGAGMSFAPPPLPTQGLLAPSPHELLTPDPVNRRSRPFPAPLAHEQPAPTTTALEQALAPAQHALHASLQAQQPQHASLRALAAADTAPGAAPIPGLVTPAPVAAAVLPTAVPAATAHMGMSVGADVSTAAMIEYLCNLGAPHPGPHSASHTQWPSTPGLIDAATAAALGPGSGAGPFGARAAPGPAPTYGPGPVAAPEMDPAFEAAPTPSLSNPAPPPSAASSVAPVKPASRAAAPTAAYVKLAAGAFKAAGGKKTEAQRLAELRAKNKAAHQAQGRPRRARQFGRTVQPDPAELPSHKPQATGDDADADPEFVPATGKTRQVRGAAAKGRAAPKDQDQARAQALANAQAKSKAAADATLDAEVAGAAARAPARDRASGDEGVAPLLQPPDGSGGGWARPGGALWGRGKVRPVAPPTHGDCQGPGEDEDEDEDEPPSKRLCNGEPRGYSESVAGPHGWACSTGPDGSPSRGLPPSLGGLGRGKVYFPQQAEESV</sequence>
<keyword evidence="3" id="KW-1185">Reference proteome</keyword>